<name>A0A1M4SR35_9BACT</name>
<protein>
    <submittedName>
        <fullName evidence="1">Homeodomain-like domain-containing protein</fullName>
    </submittedName>
</protein>
<dbReference type="Pfam" id="PF13565">
    <property type="entry name" value="HTH_32"/>
    <property type="match status" value="1"/>
</dbReference>
<dbReference type="GO" id="GO:0003677">
    <property type="term" value="F:DNA binding"/>
    <property type="evidence" value="ECO:0007669"/>
    <property type="project" value="UniProtKB-KW"/>
</dbReference>
<keyword evidence="2" id="KW-1185">Reference proteome</keyword>
<keyword evidence="1" id="KW-0238">DNA-binding</keyword>
<gene>
    <name evidence="1" type="ORF">SAMN05444274_101118</name>
</gene>
<organism evidence="1 2">
    <name type="scientific">Mariniphaga anaerophila</name>
    <dbReference type="NCBI Taxonomy" id="1484053"/>
    <lineage>
        <taxon>Bacteria</taxon>
        <taxon>Pseudomonadati</taxon>
        <taxon>Bacteroidota</taxon>
        <taxon>Bacteroidia</taxon>
        <taxon>Marinilabiliales</taxon>
        <taxon>Prolixibacteraceae</taxon>
        <taxon>Mariniphaga</taxon>
    </lineage>
</organism>
<dbReference type="Proteomes" id="UP000184164">
    <property type="component" value="Unassembled WGS sequence"/>
</dbReference>
<reference evidence="1 2" key="1">
    <citation type="submission" date="2016-11" db="EMBL/GenBank/DDBJ databases">
        <authorList>
            <person name="Jaros S."/>
            <person name="Januszkiewicz K."/>
            <person name="Wedrychowicz H."/>
        </authorList>
    </citation>
    <scope>NUCLEOTIDE SEQUENCE [LARGE SCALE GENOMIC DNA]</scope>
    <source>
        <strain evidence="1 2">DSM 26910</strain>
    </source>
</reference>
<dbReference type="OrthoDB" id="1128828at2"/>
<keyword evidence="1" id="KW-0371">Homeobox</keyword>
<evidence type="ECO:0000313" key="2">
    <source>
        <dbReference type="Proteomes" id="UP000184164"/>
    </source>
</evidence>
<dbReference type="STRING" id="1484053.SAMN05444274_101118"/>
<evidence type="ECO:0000313" key="1">
    <source>
        <dbReference type="EMBL" id="SHE34723.1"/>
    </source>
</evidence>
<sequence>MKKIDRVKMRFVEEGLDIALEGHKGERVYKKKVDGDLEARLIALSCSEAPEGFSRWSLRMLADKAVELEYVDEISHETVRRVLKKRIETVEEKRMGDTTLAKR</sequence>
<dbReference type="EMBL" id="FQUM01000001">
    <property type="protein sequence ID" value="SHE34723.1"/>
    <property type="molecule type" value="Genomic_DNA"/>
</dbReference>
<proteinExistence type="predicted"/>
<accession>A0A1M4SR35</accession>
<dbReference type="AlphaFoldDB" id="A0A1M4SR35"/>